<keyword evidence="3" id="KW-1185">Reference proteome</keyword>
<comment type="caution">
    <text evidence="2">The sequence shown here is derived from an EMBL/GenBank/DDBJ whole genome shotgun (WGS) entry which is preliminary data.</text>
</comment>
<organism evidence="2 3">
    <name type="scientific">Clavelina lepadiformis</name>
    <name type="common">Light-bulb sea squirt</name>
    <name type="synonym">Ascidia lepadiformis</name>
    <dbReference type="NCBI Taxonomy" id="159417"/>
    <lineage>
        <taxon>Eukaryota</taxon>
        <taxon>Metazoa</taxon>
        <taxon>Chordata</taxon>
        <taxon>Tunicata</taxon>
        <taxon>Ascidiacea</taxon>
        <taxon>Aplousobranchia</taxon>
        <taxon>Clavelinidae</taxon>
        <taxon>Clavelina</taxon>
    </lineage>
</organism>
<name>A0ABP0F8E9_CLALP</name>
<gene>
    <name evidence="2" type="ORF">CVLEPA_LOCUS4679</name>
</gene>
<accession>A0ABP0F8E9</accession>
<evidence type="ECO:0000313" key="2">
    <source>
        <dbReference type="EMBL" id="CAK8675051.1"/>
    </source>
</evidence>
<evidence type="ECO:0000313" key="3">
    <source>
        <dbReference type="Proteomes" id="UP001642483"/>
    </source>
</evidence>
<dbReference type="EMBL" id="CAWYQH010000013">
    <property type="protein sequence ID" value="CAK8675051.1"/>
    <property type="molecule type" value="Genomic_DNA"/>
</dbReference>
<proteinExistence type="predicted"/>
<evidence type="ECO:0000256" key="1">
    <source>
        <dbReference type="SAM" id="Phobius"/>
    </source>
</evidence>
<feature type="transmembrane region" description="Helical" evidence="1">
    <location>
        <begin position="6"/>
        <end position="26"/>
    </location>
</feature>
<sequence length="665" mass="76436">MTYITWPILYVLALLIFCCCCFKGYIQANKMSAVNPLSLYEWGRQSVAKAMFDRLINESNILSSCEMLLTFVTSKLLPRLTLLDVMRAFILALDKGHAHFAGEQEDCSNTSSEDRRWRVINHSPNYTYAEVGDTNQERRFLAMALSRHCTYVVMATWTEDSFSPSCLVEESFLNGLSRSMRHWLILFAVDGFLLCNDISQSAFLVHPCSQQANSFARFFLSHISSSYIWDTEKSHANNVFLDNAVQQIRKEIIKKQQRHPLKTLNLREDNENDQFMTNEVINMLIWALQQRTDKNENKILPIKKERNNLEMPSIKLGLANIKTPFDMYSNELLSILQESYINGFAVDLASIRFEDVCSSTVEQILQTVVNPADIRKINFCHHDPNSILEAKEGLSRLVNLEKFVLASWTTQSDKFSFTETCSMWNDIFVHWPKLRAVEINGIRMSFCDNPKSFQSNALHLPDSLISLKFAHESITAEALEWLARCYEQLNTSQSSPGKDNTSALSCLKLKCETSLTRNLELWNSFLQFFAKYLSCIRSIGFDYCNMNENQACDLINLITSRAKYSSLRRFGIREQNTSRKSLLKIFDAVTSALPDEVSNSGTIFCDYAEPVYFSVHVPFASDQSVLESLRVDKKKIWKRDPTSRFEMNLTNIGKDWTIDIKINFS</sequence>
<dbReference type="Proteomes" id="UP001642483">
    <property type="component" value="Unassembled WGS sequence"/>
</dbReference>
<protein>
    <submittedName>
        <fullName evidence="2">Uncharacterized protein</fullName>
    </submittedName>
</protein>
<keyword evidence="1" id="KW-0812">Transmembrane</keyword>
<keyword evidence="1" id="KW-1133">Transmembrane helix</keyword>
<reference evidence="2 3" key="1">
    <citation type="submission" date="2024-02" db="EMBL/GenBank/DDBJ databases">
        <authorList>
            <person name="Daric V."/>
            <person name="Darras S."/>
        </authorList>
    </citation>
    <scope>NUCLEOTIDE SEQUENCE [LARGE SCALE GENOMIC DNA]</scope>
</reference>
<keyword evidence="1" id="KW-0472">Membrane</keyword>